<protein>
    <recommendedName>
        <fullName evidence="7">Ig-like domain-containing protein</fullName>
    </recommendedName>
</protein>
<dbReference type="AlphaFoldDB" id="A0A671KCW1"/>
<evidence type="ECO:0000256" key="6">
    <source>
        <dbReference type="SAM" id="Phobius"/>
    </source>
</evidence>
<dbReference type="GO" id="GO:0002250">
    <property type="term" value="P:adaptive immune response"/>
    <property type="evidence" value="ECO:0007669"/>
    <property type="project" value="UniProtKB-KW"/>
</dbReference>
<reference evidence="8" key="2">
    <citation type="submission" date="2025-09" db="UniProtKB">
        <authorList>
            <consortium name="Ensembl"/>
        </authorList>
    </citation>
    <scope>IDENTIFICATION</scope>
</reference>
<dbReference type="InterPro" id="IPR051287">
    <property type="entry name" value="TCR_variable_region"/>
</dbReference>
<dbReference type="SMART" id="SM00406">
    <property type="entry name" value="IGv"/>
    <property type="match status" value="1"/>
</dbReference>
<feature type="transmembrane region" description="Helical" evidence="6">
    <location>
        <begin position="169"/>
        <end position="189"/>
    </location>
</feature>
<evidence type="ECO:0000256" key="5">
    <source>
        <dbReference type="ARBA" id="ARBA00043266"/>
    </source>
</evidence>
<keyword evidence="2" id="KW-1064">Adaptive immunity</keyword>
<accession>A0A671KCW1</accession>
<organism evidence="8 9">
    <name type="scientific">Sinocyclocheilus anshuiensis</name>
    <dbReference type="NCBI Taxonomy" id="1608454"/>
    <lineage>
        <taxon>Eukaryota</taxon>
        <taxon>Metazoa</taxon>
        <taxon>Chordata</taxon>
        <taxon>Craniata</taxon>
        <taxon>Vertebrata</taxon>
        <taxon>Euteleostomi</taxon>
        <taxon>Actinopterygii</taxon>
        <taxon>Neopterygii</taxon>
        <taxon>Teleostei</taxon>
        <taxon>Ostariophysi</taxon>
        <taxon>Cypriniformes</taxon>
        <taxon>Cyprinidae</taxon>
        <taxon>Cyprininae</taxon>
        <taxon>Sinocyclocheilus</taxon>
    </lineage>
</organism>
<dbReference type="SUPFAM" id="SSF48726">
    <property type="entry name" value="Immunoglobulin"/>
    <property type="match status" value="1"/>
</dbReference>
<dbReference type="InterPro" id="IPR013783">
    <property type="entry name" value="Ig-like_fold"/>
</dbReference>
<name>A0A671KCW1_9TELE</name>
<dbReference type="InterPro" id="IPR013106">
    <property type="entry name" value="Ig_V-set"/>
</dbReference>
<dbReference type="InterPro" id="IPR036179">
    <property type="entry name" value="Ig-like_dom_sf"/>
</dbReference>
<dbReference type="Pfam" id="PF07686">
    <property type="entry name" value="V-set"/>
    <property type="match status" value="1"/>
</dbReference>
<proteinExistence type="predicted"/>
<reference evidence="8" key="1">
    <citation type="submission" date="2025-08" db="UniProtKB">
        <authorList>
            <consortium name="Ensembl"/>
        </authorList>
    </citation>
    <scope>IDENTIFICATION</scope>
</reference>
<dbReference type="InterPro" id="IPR007110">
    <property type="entry name" value="Ig-like_dom"/>
</dbReference>
<dbReference type="PANTHER" id="PTHR19367">
    <property type="entry name" value="T-CELL RECEPTOR ALPHA CHAIN V REGION"/>
    <property type="match status" value="1"/>
</dbReference>
<keyword evidence="5" id="KW-1279">T cell receptor</keyword>
<feature type="transmembrane region" description="Helical" evidence="6">
    <location>
        <begin position="195"/>
        <end position="217"/>
    </location>
</feature>
<feature type="transmembrane region" description="Helical" evidence="6">
    <location>
        <begin position="13"/>
        <end position="33"/>
    </location>
</feature>
<sequence length="221" mass="25478">SGVSSKINDSFQIYLKCILLMCVMCIFSDTVTIDCTYQTAYPSPTLFWYQQKDNGNPKHMLNKFSKSGNSEEEFKGRFHANLNKTAVPLTIQDVRVSDSAVYYCALKPTVTETHATLIQKRYSSLNYTNMQFIYFFAIKSLLPINIFYFSRFLSLESLHSRNKKIKVWIFHYITIYLITLTDLSSILAVSPEKHVFTYTTVCLLCPCAFVILNSLYLHCLP</sequence>
<evidence type="ECO:0000256" key="3">
    <source>
        <dbReference type="ARBA" id="ARBA00023170"/>
    </source>
</evidence>
<feature type="domain" description="Ig-like" evidence="7">
    <location>
        <begin position="28"/>
        <end position="123"/>
    </location>
</feature>
<dbReference type="SMART" id="SM00409">
    <property type="entry name" value="IG"/>
    <property type="match status" value="1"/>
</dbReference>
<evidence type="ECO:0000256" key="2">
    <source>
        <dbReference type="ARBA" id="ARBA00023130"/>
    </source>
</evidence>
<dbReference type="GO" id="GO:0042101">
    <property type="term" value="C:T cell receptor complex"/>
    <property type="evidence" value="ECO:0007669"/>
    <property type="project" value="UniProtKB-KW"/>
</dbReference>
<dbReference type="PANTHER" id="PTHR19367:SF18">
    <property type="entry name" value="T CELL RECEPTOR ALPHA VARIABLE 16"/>
    <property type="match status" value="1"/>
</dbReference>
<keyword evidence="6" id="KW-1133">Transmembrane helix</keyword>
<keyword evidence="4" id="KW-0393">Immunoglobulin domain</keyword>
<dbReference type="InterPro" id="IPR003599">
    <property type="entry name" value="Ig_sub"/>
</dbReference>
<keyword evidence="3" id="KW-0675">Receptor</keyword>
<evidence type="ECO:0000259" key="7">
    <source>
        <dbReference type="PROSITE" id="PS50835"/>
    </source>
</evidence>
<dbReference type="Gene3D" id="2.60.40.10">
    <property type="entry name" value="Immunoglobulins"/>
    <property type="match status" value="1"/>
</dbReference>
<keyword evidence="9" id="KW-1185">Reference proteome</keyword>
<keyword evidence="1" id="KW-0732">Signal</keyword>
<dbReference type="Proteomes" id="UP000472260">
    <property type="component" value="Unassembled WGS sequence"/>
</dbReference>
<keyword evidence="5" id="KW-0391">Immunity</keyword>
<keyword evidence="6" id="KW-0472">Membrane</keyword>
<evidence type="ECO:0000313" key="9">
    <source>
        <dbReference type="Proteomes" id="UP000472260"/>
    </source>
</evidence>
<evidence type="ECO:0000256" key="1">
    <source>
        <dbReference type="ARBA" id="ARBA00022729"/>
    </source>
</evidence>
<evidence type="ECO:0000256" key="4">
    <source>
        <dbReference type="ARBA" id="ARBA00023319"/>
    </source>
</evidence>
<dbReference type="PROSITE" id="PS50835">
    <property type="entry name" value="IG_LIKE"/>
    <property type="match status" value="1"/>
</dbReference>
<keyword evidence="6" id="KW-0812">Transmembrane</keyword>
<feature type="transmembrane region" description="Helical" evidence="6">
    <location>
        <begin position="132"/>
        <end position="149"/>
    </location>
</feature>
<evidence type="ECO:0000313" key="8">
    <source>
        <dbReference type="Ensembl" id="ENSSANP00000004266.1"/>
    </source>
</evidence>
<dbReference type="Ensembl" id="ENSSANT00000004579.1">
    <property type="protein sequence ID" value="ENSSANP00000004266.1"/>
    <property type="gene ID" value="ENSSANG00000002321.1"/>
</dbReference>